<dbReference type="Pfam" id="PF07670">
    <property type="entry name" value="Gate"/>
    <property type="match status" value="1"/>
</dbReference>
<proteinExistence type="predicted"/>
<evidence type="ECO:0000256" key="1">
    <source>
        <dbReference type="SAM" id="Phobius"/>
    </source>
</evidence>
<keyword evidence="1" id="KW-1133">Transmembrane helix</keyword>
<dbReference type="PANTHER" id="PTHR35793:SF2">
    <property type="entry name" value="INNER MEMBRANE PROTEIN YJIG"/>
    <property type="match status" value="1"/>
</dbReference>
<evidence type="ECO:0000313" key="3">
    <source>
        <dbReference type="EMBL" id="EEG30429.1"/>
    </source>
</evidence>
<name>C0EDM2_9FIRM</name>
<accession>C0EDM2</accession>
<dbReference type="PANTHER" id="PTHR35793">
    <property type="entry name" value="INNER MEMBRANE PROTEIN YJIG"/>
    <property type="match status" value="1"/>
</dbReference>
<dbReference type="EMBL" id="ACEC01000064">
    <property type="protein sequence ID" value="EEG30429.1"/>
    <property type="molecule type" value="Genomic_DNA"/>
</dbReference>
<dbReference type="AlphaFoldDB" id="C0EDM2"/>
<dbReference type="HOGENOM" id="CLU_127717_0_0_9"/>
<sequence length="174" mass="18294">MKLGNLIVPLLIALIIIYGLVKKVDVFEVFVEGAKDGLLVAFRILPVLVGLLTAIGMLRASGALDALTSLCAPLTRVLGVPEQVLPLALLKPVSGSGSLAVLENLLTQFSPDSYIGRVACVMQGSTETTFYTIAVYYGAVKTTRTRCTLPCALIGDAVGLILSGFVVRLLFGVA</sequence>
<dbReference type="InterPro" id="IPR011642">
    <property type="entry name" value="Gate_dom"/>
</dbReference>
<evidence type="ECO:0000313" key="4">
    <source>
        <dbReference type="Proteomes" id="UP000003340"/>
    </source>
</evidence>
<gene>
    <name evidence="3" type="primary">spmB</name>
    <name evidence="3" type="ORF">CLOSTMETH_01950</name>
</gene>
<reference evidence="3 4" key="1">
    <citation type="submission" date="2009-01" db="EMBL/GenBank/DDBJ databases">
        <authorList>
            <person name="Fulton L."/>
            <person name="Clifton S."/>
            <person name="Fulton B."/>
            <person name="Xu J."/>
            <person name="Minx P."/>
            <person name="Pepin K.H."/>
            <person name="Johnson M."/>
            <person name="Bhonagiri V."/>
            <person name="Nash W.E."/>
            <person name="Mardis E.R."/>
            <person name="Wilson R.K."/>
        </authorList>
    </citation>
    <scope>NUCLEOTIDE SEQUENCE [LARGE SCALE GENOMIC DNA]</scope>
    <source>
        <strain evidence="3 4">DSM 5476</strain>
    </source>
</reference>
<dbReference type="eggNOG" id="COG0700">
    <property type="taxonomic scope" value="Bacteria"/>
</dbReference>
<dbReference type="Proteomes" id="UP000003340">
    <property type="component" value="Unassembled WGS sequence"/>
</dbReference>
<keyword evidence="4" id="KW-1185">Reference proteome</keyword>
<organism evidence="3 4">
    <name type="scientific">[Clostridium] methylpentosum DSM 5476</name>
    <dbReference type="NCBI Taxonomy" id="537013"/>
    <lineage>
        <taxon>Bacteria</taxon>
        <taxon>Bacillati</taxon>
        <taxon>Bacillota</taxon>
        <taxon>Clostridia</taxon>
        <taxon>Eubacteriales</taxon>
        <taxon>Oscillospiraceae</taxon>
        <taxon>Oscillospiraceae incertae sedis</taxon>
    </lineage>
</organism>
<feature type="transmembrane region" description="Helical" evidence="1">
    <location>
        <begin position="151"/>
        <end position="171"/>
    </location>
</feature>
<dbReference type="InterPro" id="IPR052549">
    <property type="entry name" value="SpmB"/>
</dbReference>
<feature type="transmembrane region" description="Helical" evidence="1">
    <location>
        <begin position="37"/>
        <end position="58"/>
    </location>
</feature>
<protein>
    <submittedName>
        <fullName evidence="3">Spore maturation protein B</fullName>
    </submittedName>
</protein>
<feature type="domain" description="Nucleoside transporter/FeoB GTPase Gate" evidence="2">
    <location>
        <begin position="41"/>
        <end position="141"/>
    </location>
</feature>
<keyword evidence="1" id="KW-0472">Membrane</keyword>
<reference evidence="3 4" key="2">
    <citation type="submission" date="2009-02" db="EMBL/GenBank/DDBJ databases">
        <title>Draft genome sequence of Clostridium methylpentosum (DSM 5476).</title>
        <authorList>
            <person name="Sudarsanam P."/>
            <person name="Ley R."/>
            <person name="Guruge J."/>
            <person name="Turnbaugh P.J."/>
            <person name="Mahowald M."/>
            <person name="Liep D."/>
            <person name="Gordon J."/>
        </authorList>
    </citation>
    <scope>NUCLEOTIDE SEQUENCE [LARGE SCALE GENOMIC DNA]</scope>
    <source>
        <strain evidence="3 4">DSM 5476</strain>
    </source>
</reference>
<evidence type="ECO:0000259" key="2">
    <source>
        <dbReference type="Pfam" id="PF07670"/>
    </source>
</evidence>
<dbReference type="GO" id="GO:0005886">
    <property type="term" value="C:plasma membrane"/>
    <property type="evidence" value="ECO:0007669"/>
    <property type="project" value="TreeGrafter"/>
</dbReference>
<dbReference type="STRING" id="537013.CLOSTMETH_01950"/>
<comment type="caution">
    <text evidence="3">The sequence shown here is derived from an EMBL/GenBank/DDBJ whole genome shotgun (WGS) entry which is preliminary data.</text>
</comment>
<keyword evidence="1" id="KW-0812">Transmembrane</keyword>